<reference evidence="3" key="1">
    <citation type="journal article" date="2018" name="Nat. Microbiol.">
        <title>Leveraging single-cell genomics to expand the fungal tree of life.</title>
        <authorList>
            <person name="Ahrendt S.R."/>
            <person name="Quandt C.A."/>
            <person name="Ciobanu D."/>
            <person name="Clum A."/>
            <person name="Salamov A."/>
            <person name="Andreopoulos B."/>
            <person name="Cheng J.F."/>
            <person name="Woyke T."/>
            <person name="Pelin A."/>
            <person name="Henrissat B."/>
            <person name="Reynolds N.K."/>
            <person name="Benny G.L."/>
            <person name="Smith M.E."/>
            <person name="James T.Y."/>
            <person name="Grigoriev I.V."/>
        </authorList>
    </citation>
    <scope>NUCLEOTIDE SEQUENCE [LARGE SCALE GENOMIC DNA]</scope>
</reference>
<organism evidence="2 3">
    <name type="scientific">Blyttiomyces helicus</name>
    <dbReference type="NCBI Taxonomy" id="388810"/>
    <lineage>
        <taxon>Eukaryota</taxon>
        <taxon>Fungi</taxon>
        <taxon>Fungi incertae sedis</taxon>
        <taxon>Chytridiomycota</taxon>
        <taxon>Chytridiomycota incertae sedis</taxon>
        <taxon>Chytridiomycetes</taxon>
        <taxon>Chytridiomycetes incertae sedis</taxon>
        <taxon>Blyttiomyces</taxon>
    </lineage>
</organism>
<feature type="non-terminal residue" evidence="2">
    <location>
        <position position="753"/>
    </location>
</feature>
<protein>
    <submittedName>
        <fullName evidence="2">Uncharacterized protein</fullName>
    </submittedName>
</protein>
<feature type="region of interest" description="Disordered" evidence="1">
    <location>
        <begin position="36"/>
        <end position="59"/>
    </location>
</feature>
<evidence type="ECO:0000256" key="1">
    <source>
        <dbReference type="SAM" id="MobiDB-lite"/>
    </source>
</evidence>
<accession>A0A4P9W970</accession>
<dbReference type="AlphaFoldDB" id="A0A4P9W970"/>
<evidence type="ECO:0000313" key="3">
    <source>
        <dbReference type="Proteomes" id="UP000269721"/>
    </source>
</evidence>
<sequence length="753" mass="81391">MPLVESAASRFVSHHIRLACAVTRTRVQSSSFFAAPAEETNPDPSAPPSQSQSNLESLQNSQAFDLGSPRVSVSESLDRSPRLYPPAISTWLDTEEATPVASLPVVFEAVGAVAVIEMCGYGSLVAEVTRRGEAGGASAQLIARALELHWAKVRMAVGRGVADWGLGEGLFLSSTSWPNVQETLSSMHYTSPVHNCLSGQPDETEHSLQIPFPTPVLKIRFSSDRMVVCWRMSTAAVHAHSLSLHSSADPGPEPRSPISPPLTAGLLASLCCILCVTILKDMEFWALEDVSPDFHGITLPLRCGVGCGELFDSHIGIPRLRVQHFVYGSAASAAGEVLEGGVEPASIRLYCPIYSRPPGEVAISPETFKSLRARFAMLDIIGTERSRTATILVTASSLISNLQSTAELICPDIAYGPDLEPRLGDTDPAPTISSGLLQAYLSGSALQYIRTALAKKGADGMKTHGEWRPVSIVTVRVAPKPVHPRRGAERGADRARDAAARAHEGIMLALRCCKRHGLTLLRAELRPTGFVDIFCVTQRAPEVEQKDFATMAIKTALTLRDAFTCQAVGSEGFSIAVASGIFYEGILVTRHRYLHRLIGGLYIRELVIWSRRDEVHDCAPITLPECSRTILTDSLTYDSCASTHLAGYFSPEPFVPPNPFTPSSSQRMASLTTPRVAYILPFYNRSVARDEHWSSGVEIGVGGAPMNFGYKVEREAIQDAFRKNLRGNVATGGLWEVMDSFAAILPSAAPSSF</sequence>
<gene>
    <name evidence="2" type="ORF">BDK51DRAFT_38157</name>
</gene>
<keyword evidence="3" id="KW-1185">Reference proteome</keyword>
<dbReference type="Proteomes" id="UP000269721">
    <property type="component" value="Unassembled WGS sequence"/>
</dbReference>
<name>A0A4P9W970_9FUNG</name>
<dbReference type="EMBL" id="KZ997946">
    <property type="protein sequence ID" value="RKO86746.1"/>
    <property type="molecule type" value="Genomic_DNA"/>
</dbReference>
<proteinExistence type="predicted"/>
<evidence type="ECO:0000313" key="2">
    <source>
        <dbReference type="EMBL" id="RKO86746.1"/>
    </source>
</evidence>
<feature type="compositionally biased region" description="Low complexity" evidence="1">
    <location>
        <begin position="48"/>
        <end position="59"/>
    </location>
</feature>